<dbReference type="AlphaFoldDB" id="A0AA35Z6L2"/>
<name>A0AA35Z6L2_LACSI</name>
<dbReference type="EMBL" id="OX465081">
    <property type="protein sequence ID" value="CAI9286898.1"/>
    <property type="molecule type" value="Genomic_DNA"/>
</dbReference>
<dbReference type="Proteomes" id="UP001177003">
    <property type="component" value="Chromosome 5"/>
</dbReference>
<accession>A0AA35Z6L2</accession>
<keyword evidence="2" id="KW-1185">Reference proteome</keyword>
<sequence length="140" mass="14296">MISTNGSSIYDFPQGKLGVPDTLLEVGLCLPMSDFLDIRVNVGSSEPSSSSQLVVGDIFTTHSPASSSASIPMMGQAGKMNVPKLLGGIGDVLDDGFSTLGQKERAVMPSSSKASPSPFVDSLTVDPDAYSVLGGALGVS</sequence>
<protein>
    <submittedName>
        <fullName evidence="1">Uncharacterized protein</fullName>
    </submittedName>
</protein>
<evidence type="ECO:0000313" key="2">
    <source>
        <dbReference type="Proteomes" id="UP001177003"/>
    </source>
</evidence>
<evidence type="ECO:0000313" key="1">
    <source>
        <dbReference type="EMBL" id="CAI9286898.1"/>
    </source>
</evidence>
<reference evidence="1" key="1">
    <citation type="submission" date="2023-04" db="EMBL/GenBank/DDBJ databases">
        <authorList>
            <person name="Vijverberg K."/>
            <person name="Xiong W."/>
            <person name="Schranz E."/>
        </authorList>
    </citation>
    <scope>NUCLEOTIDE SEQUENCE</scope>
</reference>
<proteinExistence type="predicted"/>
<organism evidence="1 2">
    <name type="scientific">Lactuca saligna</name>
    <name type="common">Willowleaf lettuce</name>
    <dbReference type="NCBI Taxonomy" id="75948"/>
    <lineage>
        <taxon>Eukaryota</taxon>
        <taxon>Viridiplantae</taxon>
        <taxon>Streptophyta</taxon>
        <taxon>Embryophyta</taxon>
        <taxon>Tracheophyta</taxon>
        <taxon>Spermatophyta</taxon>
        <taxon>Magnoliopsida</taxon>
        <taxon>eudicotyledons</taxon>
        <taxon>Gunneridae</taxon>
        <taxon>Pentapetalae</taxon>
        <taxon>asterids</taxon>
        <taxon>campanulids</taxon>
        <taxon>Asterales</taxon>
        <taxon>Asteraceae</taxon>
        <taxon>Cichorioideae</taxon>
        <taxon>Cichorieae</taxon>
        <taxon>Lactucinae</taxon>
        <taxon>Lactuca</taxon>
    </lineage>
</organism>
<gene>
    <name evidence="1" type="ORF">LSALG_LOCUS26293</name>
</gene>